<dbReference type="Proteomes" id="UP000231019">
    <property type="component" value="Unassembled WGS sequence"/>
</dbReference>
<organism evidence="3 4">
    <name type="scientific">bacterium (Candidatus Blackallbacteria) CG17_big_fil_post_rev_8_21_14_2_50_48_46</name>
    <dbReference type="NCBI Taxonomy" id="2014261"/>
    <lineage>
        <taxon>Bacteria</taxon>
        <taxon>Candidatus Blackallbacteria</taxon>
    </lineage>
</organism>
<keyword evidence="1" id="KW-0808">Transferase</keyword>
<evidence type="ECO:0000259" key="2">
    <source>
        <dbReference type="Pfam" id="PF13649"/>
    </source>
</evidence>
<dbReference type="SUPFAM" id="SSF53335">
    <property type="entry name" value="S-adenosyl-L-methionine-dependent methyltransferases"/>
    <property type="match status" value="1"/>
</dbReference>
<dbReference type="Gene3D" id="2.20.25.110">
    <property type="entry name" value="S-adenosyl-L-methionine-dependent methyltransferases"/>
    <property type="match status" value="1"/>
</dbReference>
<accession>A0A2M7G3L9</accession>
<evidence type="ECO:0000256" key="1">
    <source>
        <dbReference type="ARBA" id="ARBA00022679"/>
    </source>
</evidence>
<dbReference type="CDD" id="cd02440">
    <property type="entry name" value="AdoMet_MTases"/>
    <property type="match status" value="1"/>
</dbReference>
<dbReference type="AlphaFoldDB" id="A0A2M7G3L9"/>
<feature type="domain" description="Methyltransferase" evidence="2">
    <location>
        <begin position="46"/>
        <end position="141"/>
    </location>
</feature>
<reference evidence="3 4" key="1">
    <citation type="submission" date="2017-09" db="EMBL/GenBank/DDBJ databases">
        <title>Depth-based differentiation of microbial function through sediment-hosted aquifers and enrichment of novel symbionts in the deep terrestrial subsurface.</title>
        <authorList>
            <person name="Probst A.J."/>
            <person name="Ladd B."/>
            <person name="Jarett J.K."/>
            <person name="Geller-Mcgrath D.E."/>
            <person name="Sieber C.M."/>
            <person name="Emerson J.B."/>
            <person name="Anantharaman K."/>
            <person name="Thomas B.C."/>
            <person name="Malmstrom R."/>
            <person name="Stieglmeier M."/>
            <person name="Klingl A."/>
            <person name="Woyke T."/>
            <person name="Ryan C.M."/>
            <person name="Banfield J.F."/>
        </authorList>
    </citation>
    <scope>NUCLEOTIDE SEQUENCE [LARGE SCALE GENOMIC DNA]</scope>
    <source>
        <strain evidence="3">CG17_big_fil_post_rev_8_21_14_2_50_48_46</strain>
    </source>
</reference>
<dbReference type="GO" id="GO:0016740">
    <property type="term" value="F:transferase activity"/>
    <property type="evidence" value="ECO:0007669"/>
    <property type="project" value="UniProtKB-KW"/>
</dbReference>
<dbReference type="EMBL" id="PFFQ01000037">
    <property type="protein sequence ID" value="PIW16470.1"/>
    <property type="molecule type" value="Genomic_DNA"/>
</dbReference>
<protein>
    <recommendedName>
        <fullName evidence="2">Methyltransferase domain-containing protein</fullName>
    </recommendedName>
</protein>
<name>A0A2M7G3L9_9BACT</name>
<proteinExistence type="predicted"/>
<evidence type="ECO:0000313" key="4">
    <source>
        <dbReference type="Proteomes" id="UP000231019"/>
    </source>
</evidence>
<comment type="caution">
    <text evidence="3">The sequence shown here is derived from an EMBL/GenBank/DDBJ whole genome shotgun (WGS) entry which is preliminary data.</text>
</comment>
<dbReference type="Pfam" id="PF13649">
    <property type="entry name" value="Methyltransf_25"/>
    <property type="match status" value="1"/>
</dbReference>
<dbReference type="PANTHER" id="PTHR43861">
    <property type="entry name" value="TRANS-ACONITATE 2-METHYLTRANSFERASE-RELATED"/>
    <property type="match status" value="1"/>
</dbReference>
<dbReference type="InterPro" id="IPR029063">
    <property type="entry name" value="SAM-dependent_MTases_sf"/>
</dbReference>
<gene>
    <name evidence="3" type="ORF">COW36_11920</name>
</gene>
<evidence type="ECO:0000313" key="3">
    <source>
        <dbReference type="EMBL" id="PIW16470.1"/>
    </source>
</evidence>
<dbReference type="InterPro" id="IPR041698">
    <property type="entry name" value="Methyltransf_25"/>
</dbReference>
<sequence length="257" mass="29496">MTQKNWWKTFYTQHFAEIMLASEPSYLESARSFMFRHLRLQPGQRVFDQCCGIGNLSLTLAEAGLQVYGIDQSEAYILEARKRAQAAGLACEFEVADAFEFILSPTCDAAINWHTSFGYTPDDRQNRRMLDAVFASLRPGGYFLLDFINLPYVLQDFRATMISYHPSREGEVQVQRDSELDLKQGLMTQTWRFRYPHPEKNIEIQGATRLYLPYQLGDLLQEAGFEVLDYLGGLDDQPLSLATPRCICLARKPEDTH</sequence>
<dbReference type="Gene3D" id="3.40.50.150">
    <property type="entry name" value="Vaccinia Virus protein VP39"/>
    <property type="match status" value="1"/>
</dbReference>